<accession>A0ABV9EWF1</accession>
<evidence type="ECO:0000313" key="2">
    <source>
        <dbReference type="EMBL" id="MFC4592314.1"/>
    </source>
</evidence>
<comment type="caution">
    <text evidence="2">The sequence shown here is derived from an EMBL/GenBank/DDBJ whole genome shotgun (WGS) entry which is preliminary data.</text>
</comment>
<feature type="transmembrane region" description="Helical" evidence="1">
    <location>
        <begin position="67"/>
        <end position="86"/>
    </location>
</feature>
<feature type="transmembrane region" description="Helical" evidence="1">
    <location>
        <begin position="155"/>
        <end position="175"/>
    </location>
</feature>
<sequence length="392" mass="39734">MNGPSVGTGAAGRLLALATWLLPAARREWGLAMRAEFLQVEGRSARMRFALGCVRAALLQPAVLRPIGFLAGTTTAVCLVLAGGIVHTGARIVITTLVLVLASLAWLGGRPGLLGPAGPSRTDLAVRAGGFAAAGVYLLVAVLDNRGPQYLRPELGVPLGMILLVLYVVVMLAMTARGSTVAPAAPAFGIGAGLLAGAACFAVMPFERVLPPLADGLPGHGLWLVAIVAGAPALAMAEVGRRTDSPRQALLAALIGGAVCAAVVAVLGDGAWLVFPDRMPSIVPQNAGPAAVRHALNRLEAGDAYVEAMIWGALLAGVTAAMIRPAVRSWTVVLRATTVAGGVLAFACAETGNVDLAVLTVLAALVCGLLTLATAPRRTTPPPVTEPATGTP</sequence>
<feature type="transmembrane region" description="Helical" evidence="1">
    <location>
        <begin position="92"/>
        <end position="112"/>
    </location>
</feature>
<proteinExistence type="predicted"/>
<gene>
    <name evidence="2" type="ORF">ACFO8L_39925</name>
</gene>
<feature type="transmembrane region" description="Helical" evidence="1">
    <location>
        <begin position="330"/>
        <end position="347"/>
    </location>
</feature>
<dbReference type="EMBL" id="JBHSFN010000046">
    <property type="protein sequence ID" value="MFC4592314.1"/>
    <property type="molecule type" value="Genomic_DNA"/>
</dbReference>
<dbReference type="RefSeq" id="WP_262849345.1">
    <property type="nucleotide sequence ID" value="NZ_JANZYP010000084.1"/>
</dbReference>
<keyword evidence="1" id="KW-0472">Membrane</keyword>
<feature type="transmembrane region" description="Helical" evidence="1">
    <location>
        <begin position="187"/>
        <end position="206"/>
    </location>
</feature>
<feature type="transmembrane region" description="Helical" evidence="1">
    <location>
        <begin position="353"/>
        <end position="373"/>
    </location>
</feature>
<name>A0ABV9EWF1_9ACTN</name>
<protein>
    <submittedName>
        <fullName evidence="2">Uncharacterized protein</fullName>
    </submittedName>
</protein>
<keyword evidence="1" id="KW-1133">Transmembrane helix</keyword>
<keyword evidence="1" id="KW-0812">Transmembrane</keyword>
<organism evidence="2 3">
    <name type="scientific">Sphaerisporangium corydalis</name>
    <dbReference type="NCBI Taxonomy" id="1441875"/>
    <lineage>
        <taxon>Bacteria</taxon>
        <taxon>Bacillati</taxon>
        <taxon>Actinomycetota</taxon>
        <taxon>Actinomycetes</taxon>
        <taxon>Streptosporangiales</taxon>
        <taxon>Streptosporangiaceae</taxon>
        <taxon>Sphaerisporangium</taxon>
    </lineage>
</organism>
<feature type="transmembrane region" description="Helical" evidence="1">
    <location>
        <begin position="249"/>
        <end position="275"/>
    </location>
</feature>
<evidence type="ECO:0000256" key="1">
    <source>
        <dbReference type="SAM" id="Phobius"/>
    </source>
</evidence>
<feature type="transmembrane region" description="Helical" evidence="1">
    <location>
        <begin position="304"/>
        <end position="323"/>
    </location>
</feature>
<keyword evidence="3" id="KW-1185">Reference proteome</keyword>
<feature type="transmembrane region" description="Helical" evidence="1">
    <location>
        <begin position="218"/>
        <end position="237"/>
    </location>
</feature>
<dbReference type="Proteomes" id="UP001595891">
    <property type="component" value="Unassembled WGS sequence"/>
</dbReference>
<reference evidence="3" key="1">
    <citation type="journal article" date="2019" name="Int. J. Syst. Evol. Microbiol.">
        <title>The Global Catalogue of Microorganisms (GCM) 10K type strain sequencing project: providing services to taxonomists for standard genome sequencing and annotation.</title>
        <authorList>
            <consortium name="The Broad Institute Genomics Platform"/>
            <consortium name="The Broad Institute Genome Sequencing Center for Infectious Disease"/>
            <person name="Wu L."/>
            <person name="Ma J."/>
        </authorList>
    </citation>
    <scope>NUCLEOTIDE SEQUENCE [LARGE SCALE GENOMIC DNA]</scope>
    <source>
        <strain evidence="3">CCUG 49560</strain>
    </source>
</reference>
<feature type="transmembrane region" description="Helical" evidence="1">
    <location>
        <begin position="124"/>
        <end position="143"/>
    </location>
</feature>
<evidence type="ECO:0000313" key="3">
    <source>
        <dbReference type="Proteomes" id="UP001595891"/>
    </source>
</evidence>